<dbReference type="Proteomes" id="UP000029780">
    <property type="component" value="Segment"/>
</dbReference>
<dbReference type="EMBL" id="GU071086">
    <property type="protein sequence ID" value="ADB04175.1"/>
    <property type="molecule type" value="Genomic_DNA"/>
</dbReference>
<dbReference type="GO" id="GO:0046982">
    <property type="term" value="F:protein heterodimerization activity"/>
    <property type="evidence" value="ECO:0007669"/>
    <property type="project" value="InterPro"/>
</dbReference>
<dbReference type="Gene3D" id="1.10.20.10">
    <property type="entry name" value="Histone, subunit A"/>
    <property type="match status" value="2"/>
</dbReference>
<dbReference type="GO" id="GO:0003677">
    <property type="term" value="F:DNA binding"/>
    <property type="evidence" value="ECO:0007669"/>
    <property type="project" value="InterPro"/>
</dbReference>
<dbReference type="KEGG" id="vg:8746649"/>
<dbReference type="RefSeq" id="YP_003407137.1">
    <property type="nucleotide sequence ID" value="NC_013756.1"/>
</dbReference>
<dbReference type="PDB" id="7LV8">
    <property type="method" value="EM"/>
    <property type="resolution" value="3.40 A"/>
    <property type="chains" value="A/E=129-232, B/F=32-128"/>
</dbReference>
<proteinExistence type="evidence at protein level"/>
<comment type="interaction">
    <interactant intactId="EBI-27065383">
        <id>D2XB48</id>
    </interactant>
    <interactant intactId="EBI-27067632">
        <id>D2XB49</id>
        <label>MAR_ORF414</label>
    </interactant>
    <organismsDiffer>false</organismsDiffer>
    <experiments>2</experiments>
</comment>
<dbReference type="IntAct" id="D2XB48">
    <property type="interactions" value="1"/>
</dbReference>
<dbReference type="SMR" id="D2XB48"/>
<keyword evidence="4 5" id="KW-0002">3D-structure</keyword>
<evidence type="ECO:0000313" key="2">
    <source>
        <dbReference type="EMBL" id="ADB04175.1"/>
    </source>
</evidence>
<organism evidence="2 3">
    <name type="scientific">Marseillevirus marseillevirus</name>
    <name type="common">GBM</name>
    <dbReference type="NCBI Taxonomy" id="694581"/>
    <lineage>
        <taxon>Viruses</taxon>
        <taxon>Varidnaviria</taxon>
        <taxon>Bamfordvirae</taxon>
        <taxon>Nucleocytoviricota</taxon>
        <taxon>Megaviricetes</taxon>
        <taxon>Pimascovirales</taxon>
        <taxon>Pimascovirales incertae sedis</taxon>
        <taxon>Marseilleviridae</taxon>
        <taxon>Marseillevirus</taxon>
        <taxon>Marseillevirus massiliense</taxon>
    </lineage>
</organism>
<dbReference type="SUPFAM" id="SSF47113">
    <property type="entry name" value="Histone-fold"/>
    <property type="match status" value="2"/>
</dbReference>
<dbReference type="Pfam" id="PF00125">
    <property type="entry name" value="Histone"/>
    <property type="match status" value="1"/>
</dbReference>
<evidence type="ECO:0000259" key="1">
    <source>
        <dbReference type="Pfam" id="PF00125"/>
    </source>
</evidence>
<dbReference type="InterPro" id="IPR000164">
    <property type="entry name" value="Histone_H3/CENP-A"/>
</dbReference>
<dbReference type="PANTHER" id="PTHR11426">
    <property type="entry name" value="HISTONE H3"/>
    <property type="match status" value="1"/>
</dbReference>
<evidence type="ECO:0007829" key="4">
    <source>
        <dbReference type="PDB" id="7LV8"/>
    </source>
</evidence>
<feature type="domain" description="Core Histone H2A/H2B/H3" evidence="1">
    <location>
        <begin position="144"/>
        <end position="225"/>
    </location>
</feature>
<dbReference type="EMDB" id="EMD-23529"/>
<dbReference type="OrthoDB" id="13868at10239"/>
<accession>D2XB48</accession>
<organismHost>
    <name type="scientific">Acanthamoeba</name>
    <dbReference type="NCBI Taxonomy" id="5754"/>
</organismHost>
<name>D2XB48_GBMV</name>
<dbReference type="InterPro" id="IPR009072">
    <property type="entry name" value="Histone-fold"/>
</dbReference>
<evidence type="ECO:0007829" key="5">
    <source>
        <dbReference type="PDB" id="7LV9"/>
    </source>
</evidence>
<reference evidence="4 5" key="2">
    <citation type="journal article" date="2021" name="Nat. Struct. Mol. Biol.">
        <title>The structure of a virus-encoded nucleosome.</title>
        <authorList>
            <person name="Valencia-Sanchez M.I."/>
            <person name="Abini-Agbomson S."/>
            <person name="Wang M."/>
            <person name="Lee R."/>
            <person name="Vasilyev N."/>
            <person name="Zhang J."/>
            <person name="De Ioannes P."/>
            <person name="La Scola B."/>
            <person name="Talbert P."/>
            <person name="Henikoff S."/>
            <person name="Nudler E."/>
            <person name="Erives A."/>
            <person name="Armache K.J."/>
        </authorList>
    </citation>
    <scope>STRUCTURE BY ELECTRON MICROSCOPY (3.40 ANGSTROMS) OF 129-232 AND 32-128</scope>
</reference>
<dbReference type="GeneID" id="8746649"/>
<gene>
    <name evidence="2" type="ORF">MAR_ORF413</name>
</gene>
<evidence type="ECO:0000313" key="3">
    <source>
        <dbReference type="Proteomes" id="UP000029780"/>
    </source>
</evidence>
<dbReference type="EMDB" id="EMD-23530"/>
<reference evidence="2 3" key="1">
    <citation type="journal article" date="2009" name="Proc. Natl. Acad. Sci. U.S.A.">
        <title>Giant Marseillevirus highlights the role of amoebae as a melting pot in emergence of chimeric microorganisms.</title>
        <authorList>
            <person name="Boyer M."/>
            <person name="Yutin N."/>
            <person name="Pagnier I."/>
            <person name="Barrassi L."/>
            <person name="Fournous G."/>
            <person name="Espinosa L."/>
            <person name="Robert C."/>
            <person name="Azza S."/>
            <person name="Sun S."/>
            <person name="Rossmann M.G."/>
            <person name="Suzan-Monti M."/>
            <person name="La Scola B."/>
            <person name="Koonin E.V."/>
            <person name="Raoult D."/>
        </authorList>
    </citation>
    <scope>NUCLEOTIDE SEQUENCE [LARGE SCALE GENOMIC DNA]</scope>
    <source>
        <strain evidence="2 3">T19</strain>
    </source>
</reference>
<protein>
    <submittedName>
        <fullName evidence="2">Histone H3</fullName>
    </submittedName>
</protein>
<dbReference type="InterPro" id="IPR007125">
    <property type="entry name" value="H2A/H2B/H3"/>
</dbReference>
<dbReference type="PDB" id="7LV9">
    <property type="method" value="EM"/>
    <property type="resolution" value="4.50 A"/>
    <property type="chains" value="A/E=129-232, B/F=32-128"/>
</dbReference>
<dbReference type="GO" id="GO:0030527">
    <property type="term" value="F:structural constituent of chromatin"/>
    <property type="evidence" value="ECO:0007669"/>
    <property type="project" value="InterPro"/>
</dbReference>
<keyword evidence="3" id="KW-1185">Reference proteome</keyword>
<sequence>MARKNLVQSFSLVQTVMSKAGKKVKAQQHGHLADHVSVGETQIPKASTQHLLRKAGSLSAAGDTEVPIRGFVHMKLHKLVQKSLLAMQLAKRKTIMKSDVKKAAELMHLPVFAIPTKDSGAKGSVFLSCRQKGAGSAGTGSETNSQEVRSQMRSTCLIIPKERFRTMAKEISKKEGHDVHIAEAALDMLQVIVESCTVRLLEKALVITYSGKRTRVTSKDIETAFMLEHGPL</sequence>